<dbReference type="GO" id="GO:0000976">
    <property type="term" value="F:transcription cis-regulatory region binding"/>
    <property type="evidence" value="ECO:0007669"/>
    <property type="project" value="TreeGrafter"/>
</dbReference>
<sequence length="213" mass="23762">MCVVTDGRKASQRATGRPRVTSRASLERLAFELFARQGFDETTVDDIARAAGIGRRTFFHYFASKNDLVWGDFEQHLQKLRKLLSEADPRTPVMEAVRTAVVEFNRFDPADVPWHRQRMELILGVPTLQADSALRYVAWREVITEFVADRTCLPPSAMAPRLVGNVVLAASISAYEQWLSRVPPPPLSDLLDEANRHVGAGMAAMLDEAAARA</sequence>
<keyword evidence="3" id="KW-0804">Transcription</keyword>
<evidence type="ECO:0000259" key="5">
    <source>
        <dbReference type="PROSITE" id="PS50977"/>
    </source>
</evidence>
<reference evidence="6 7" key="1">
    <citation type="submission" date="2019-03" db="EMBL/GenBank/DDBJ databases">
        <title>Draft genome sequences of novel Actinobacteria.</title>
        <authorList>
            <person name="Sahin N."/>
            <person name="Ay H."/>
            <person name="Saygin H."/>
        </authorList>
    </citation>
    <scope>NUCLEOTIDE SEQUENCE [LARGE SCALE GENOMIC DNA]</scope>
    <source>
        <strain evidence="6 7">DSM 45941</strain>
    </source>
</reference>
<feature type="DNA-binding region" description="H-T-H motif" evidence="4">
    <location>
        <begin position="43"/>
        <end position="62"/>
    </location>
</feature>
<dbReference type="Gene3D" id="1.10.10.60">
    <property type="entry name" value="Homeodomain-like"/>
    <property type="match status" value="1"/>
</dbReference>
<dbReference type="PROSITE" id="PS01081">
    <property type="entry name" value="HTH_TETR_1"/>
    <property type="match status" value="1"/>
</dbReference>
<proteinExistence type="predicted"/>
<dbReference type="Pfam" id="PF17754">
    <property type="entry name" value="TetR_C_14"/>
    <property type="match status" value="1"/>
</dbReference>
<evidence type="ECO:0000256" key="2">
    <source>
        <dbReference type="ARBA" id="ARBA00023125"/>
    </source>
</evidence>
<dbReference type="PRINTS" id="PR00455">
    <property type="entry name" value="HTHTETR"/>
</dbReference>
<dbReference type="InterPro" id="IPR041347">
    <property type="entry name" value="MftR_C"/>
</dbReference>
<dbReference type="EMBL" id="SMKY01000032">
    <property type="protein sequence ID" value="TDD86015.1"/>
    <property type="molecule type" value="Genomic_DNA"/>
</dbReference>
<dbReference type="InterPro" id="IPR009057">
    <property type="entry name" value="Homeodomain-like_sf"/>
</dbReference>
<dbReference type="SUPFAM" id="SSF46689">
    <property type="entry name" value="Homeodomain-like"/>
    <property type="match status" value="1"/>
</dbReference>
<accession>A0A4R5BJN4</accession>
<comment type="caution">
    <text evidence="6">The sequence shown here is derived from an EMBL/GenBank/DDBJ whole genome shotgun (WGS) entry which is preliminary data.</text>
</comment>
<dbReference type="InterPro" id="IPR050109">
    <property type="entry name" value="HTH-type_TetR-like_transc_reg"/>
</dbReference>
<evidence type="ECO:0000256" key="3">
    <source>
        <dbReference type="ARBA" id="ARBA00023163"/>
    </source>
</evidence>
<evidence type="ECO:0000256" key="1">
    <source>
        <dbReference type="ARBA" id="ARBA00023015"/>
    </source>
</evidence>
<organism evidence="6 7">
    <name type="scientific">Actinomadura darangshiensis</name>
    <dbReference type="NCBI Taxonomy" id="705336"/>
    <lineage>
        <taxon>Bacteria</taxon>
        <taxon>Bacillati</taxon>
        <taxon>Actinomycetota</taxon>
        <taxon>Actinomycetes</taxon>
        <taxon>Streptosporangiales</taxon>
        <taxon>Thermomonosporaceae</taxon>
        <taxon>Actinomadura</taxon>
    </lineage>
</organism>
<dbReference type="PROSITE" id="PS50977">
    <property type="entry name" value="HTH_TETR_2"/>
    <property type="match status" value="1"/>
</dbReference>
<protein>
    <submittedName>
        <fullName evidence="6">Mycofactocin system transcriptional regulator</fullName>
    </submittedName>
</protein>
<dbReference type="Gene3D" id="1.10.357.10">
    <property type="entry name" value="Tetracycline Repressor, domain 2"/>
    <property type="match status" value="1"/>
</dbReference>
<dbReference type="InterPro" id="IPR001647">
    <property type="entry name" value="HTH_TetR"/>
</dbReference>
<dbReference type="GO" id="GO:0003700">
    <property type="term" value="F:DNA-binding transcription factor activity"/>
    <property type="evidence" value="ECO:0007669"/>
    <property type="project" value="TreeGrafter"/>
</dbReference>
<dbReference type="AlphaFoldDB" id="A0A4R5BJN4"/>
<dbReference type="Pfam" id="PF00440">
    <property type="entry name" value="TetR_N"/>
    <property type="match status" value="1"/>
</dbReference>
<dbReference type="InterPro" id="IPR023851">
    <property type="entry name" value="Tscrpt_reg_TetR-type"/>
</dbReference>
<evidence type="ECO:0000313" key="7">
    <source>
        <dbReference type="Proteomes" id="UP000295578"/>
    </source>
</evidence>
<keyword evidence="7" id="KW-1185">Reference proteome</keyword>
<evidence type="ECO:0000256" key="4">
    <source>
        <dbReference type="PROSITE-ProRule" id="PRU00335"/>
    </source>
</evidence>
<keyword evidence="2 4" id="KW-0238">DNA-binding</keyword>
<dbReference type="OrthoDB" id="8688418at2"/>
<keyword evidence="1" id="KW-0805">Transcription regulation</keyword>
<evidence type="ECO:0000313" key="6">
    <source>
        <dbReference type="EMBL" id="TDD86015.1"/>
    </source>
</evidence>
<gene>
    <name evidence="6" type="primary">mftR</name>
    <name evidence="6" type="ORF">E1293_10075</name>
</gene>
<dbReference type="PANTHER" id="PTHR30055">
    <property type="entry name" value="HTH-TYPE TRANSCRIPTIONAL REGULATOR RUTR"/>
    <property type="match status" value="1"/>
</dbReference>
<dbReference type="NCBIfam" id="TIGR03968">
    <property type="entry name" value="mycofact_TetR"/>
    <property type="match status" value="1"/>
</dbReference>
<dbReference type="PANTHER" id="PTHR30055:SF238">
    <property type="entry name" value="MYCOFACTOCIN BIOSYNTHESIS TRANSCRIPTIONAL REGULATOR MFTR-RELATED"/>
    <property type="match status" value="1"/>
</dbReference>
<dbReference type="InterPro" id="IPR023772">
    <property type="entry name" value="DNA-bd_HTH_TetR-type_CS"/>
</dbReference>
<feature type="domain" description="HTH tetR-type" evidence="5">
    <location>
        <begin position="20"/>
        <end position="80"/>
    </location>
</feature>
<dbReference type="Proteomes" id="UP000295578">
    <property type="component" value="Unassembled WGS sequence"/>
</dbReference>
<name>A0A4R5BJN4_9ACTN</name>